<evidence type="ECO:0000256" key="1">
    <source>
        <dbReference type="ARBA" id="ARBA00010617"/>
    </source>
</evidence>
<dbReference type="GO" id="GO:0005506">
    <property type="term" value="F:iron ion binding"/>
    <property type="evidence" value="ECO:0007669"/>
    <property type="project" value="InterPro"/>
</dbReference>
<name>A0AAD9IYN6_RIDPI</name>
<sequence>MTFTEACLCETLRLGTLLPLGVPVKTTCDTSVAGFDIPKDTMVIVNMWAIHRDPDFWSDPHSFNPDRFLDDAGNLVHKPSSYMPFSMGRRVCLGKSVAQSSLMLAIPQLMRQFRFSSPSGKEFKLEFEESGFARIPKSYEFLLQHGREGRETDGSDTTSLECLLMCISMRTIFCLLPTQCYY</sequence>
<dbReference type="GO" id="GO:0006805">
    <property type="term" value="P:xenobiotic metabolic process"/>
    <property type="evidence" value="ECO:0007669"/>
    <property type="project" value="TreeGrafter"/>
</dbReference>
<dbReference type="EMBL" id="JAODUO010004850">
    <property type="protein sequence ID" value="KAK2142505.1"/>
    <property type="molecule type" value="Genomic_DNA"/>
</dbReference>
<dbReference type="InterPro" id="IPR036396">
    <property type="entry name" value="Cyt_P450_sf"/>
</dbReference>
<evidence type="ECO:0000313" key="7">
    <source>
        <dbReference type="Proteomes" id="UP001209878"/>
    </source>
</evidence>
<dbReference type="InterPro" id="IPR001128">
    <property type="entry name" value="Cyt_P450"/>
</dbReference>
<proteinExistence type="inferred from homology"/>
<dbReference type="Pfam" id="PF00067">
    <property type="entry name" value="p450"/>
    <property type="match status" value="1"/>
</dbReference>
<keyword evidence="5" id="KW-0560">Oxidoreductase</keyword>
<gene>
    <name evidence="6" type="ORF">NP493_4838g00000</name>
</gene>
<dbReference type="AlphaFoldDB" id="A0AAD9IYN6"/>
<keyword evidence="5" id="KW-0503">Monooxygenase</keyword>
<dbReference type="GO" id="GO:0006082">
    <property type="term" value="P:organic acid metabolic process"/>
    <property type="evidence" value="ECO:0007669"/>
    <property type="project" value="TreeGrafter"/>
</dbReference>
<dbReference type="PROSITE" id="PS00086">
    <property type="entry name" value="CYTOCHROME_P450"/>
    <property type="match status" value="1"/>
</dbReference>
<keyword evidence="2 4" id="KW-0479">Metal-binding</keyword>
<dbReference type="PRINTS" id="PR00385">
    <property type="entry name" value="P450"/>
</dbReference>
<keyword evidence="4 5" id="KW-0349">Heme</keyword>
<dbReference type="Proteomes" id="UP001209878">
    <property type="component" value="Unassembled WGS sequence"/>
</dbReference>
<dbReference type="InterPro" id="IPR050182">
    <property type="entry name" value="Cytochrome_P450_fam2"/>
</dbReference>
<dbReference type="GO" id="GO:0020037">
    <property type="term" value="F:heme binding"/>
    <property type="evidence" value="ECO:0007669"/>
    <property type="project" value="InterPro"/>
</dbReference>
<dbReference type="PANTHER" id="PTHR24300">
    <property type="entry name" value="CYTOCHROME P450 508A4-RELATED"/>
    <property type="match status" value="1"/>
</dbReference>
<dbReference type="GO" id="GO:0005737">
    <property type="term" value="C:cytoplasm"/>
    <property type="evidence" value="ECO:0007669"/>
    <property type="project" value="TreeGrafter"/>
</dbReference>
<comment type="caution">
    <text evidence="6">The sequence shown here is derived from an EMBL/GenBank/DDBJ whole genome shotgun (WGS) entry which is preliminary data.</text>
</comment>
<feature type="binding site" description="axial binding residue" evidence="4">
    <location>
        <position position="92"/>
    </location>
    <ligand>
        <name>heme</name>
        <dbReference type="ChEBI" id="CHEBI:30413"/>
    </ligand>
    <ligandPart>
        <name>Fe</name>
        <dbReference type="ChEBI" id="CHEBI:18248"/>
    </ligandPart>
</feature>
<dbReference type="InterPro" id="IPR002401">
    <property type="entry name" value="Cyt_P450_E_grp-I"/>
</dbReference>
<dbReference type="Gene3D" id="1.10.630.10">
    <property type="entry name" value="Cytochrome P450"/>
    <property type="match status" value="1"/>
</dbReference>
<reference evidence="6" key="1">
    <citation type="journal article" date="2023" name="Mol. Biol. Evol.">
        <title>Third-Generation Sequencing Reveals the Adaptive Role of the Epigenome in Three Deep-Sea Polychaetes.</title>
        <authorList>
            <person name="Perez M."/>
            <person name="Aroh O."/>
            <person name="Sun Y."/>
            <person name="Lan Y."/>
            <person name="Juniper S.K."/>
            <person name="Young C.R."/>
            <person name="Angers B."/>
            <person name="Qian P.Y."/>
        </authorList>
    </citation>
    <scope>NUCLEOTIDE SEQUENCE</scope>
    <source>
        <strain evidence="6">R07B-5</strain>
    </source>
</reference>
<dbReference type="PANTHER" id="PTHR24300:SF375">
    <property type="entry name" value="CYTOCHROME P450 FAMILY"/>
    <property type="match status" value="1"/>
</dbReference>
<evidence type="ECO:0000256" key="5">
    <source>
        <dbReference type="RuleBase" id="RU000461"/>
    </source>
</evidence>
<keyword evidence="3 4" id="KW-0408">Iron</keyword>
<evidence type="ECO:0000256" key="2">
    <source>
        <dbReference type="ARBA" id="ARBA00022723"/>
    </source>
</evidence>
<protein>
    <recommendedName>
        <fullName evidence="8">Cytochrome P450</fullName>
    </recommendedName>
</protein>
<evidence type="ECO:0008006" key="8">
    <source>
        <dbReference type="Google" id="ProtNLM"/>
    </source>
</evidence>
<keyword evidence="7" id="KW-1185">Reference proteome</keyword>
<evidence type="ECO:0000256" key="3">
    <source>
        <dbReference type="ARBA" id="ARBA00023004"/>
    </source>
</evidence>
<organism evidence="6 7">
    <name type="scientific">Ridgeia piscesae</name>
    <name type="common">Tubeworm</name>
    <dbReference type="NCBI Taxonomy" id="27915"/>
    <lineage>
        <taxon>Eukaryota</taxon>
        <taxon>Metazoa</taxon>
        <taxon>Spiralia</taxon>
        <taxon>Lophotrochozoa</taxon>
        <taxon>Annelida</taxon>
        <taxon>Polychaeta</taxon>
        <taxon>Sedentaria</taxon>
        <taxon>Canalipalpata</taxon>
        <taxon>Sabellida</taxon>
        <taxon>Siboglinidae</taxon>
        <taxon>Ridgeia</taxon>
    </lineage>
</organism>
<dbReference type="PRINTS" id="PR00463">
    <property type="entry name" value="EP450I"/>
</dbReference>
<comment type="cofactor">
    <cofactor evidence="4">
        <name>heme</name>
        <dbReference type="ChEBI" id="CHEBI:30413"/>
    </cofactor>
</comment>
<dbReference type="SUPFAM" id="SSF48264">
    <property type="entry name" value="Cytochrome P450"/>
    <property type="match status" value="1"/>
</dbReference>
<dbReference type="GO" id="GO:0016712">
    <property type="term" value="F:oxidoreductase activity, acting on paired donors, with incorporation or reduction of molecular oxygen, reduced flavin or flavoprotein as one donor, and incorporation of one atom of oxygen"/>
    <property type="evidence" value="ECO:0007669"/>
    <property type="project" value="TreeGrafter"/>
</dbReference>
<accession>A0AAD9IYN6</accession>
<dbReference type="InterPro" id="IPR017972">
    <property type="entry name" value="Cyt_P450_CS"/>
</dbReference>
<evidence type="ECO:0000313" key="6">
    <source>
        <dbReference type="EMBL" id="KAK2142505.1"/>
    </source>
</evidence>
<evidence type="ECO:0000256" key="4">
    <source>
        <dbReference type="PIRSR" id="PIRSR602401-1"/>
    </source>
</evidence>
<comment type="similarity">
    <text evidence="1 5">Belongs to the cytochrome P450 family.</text>
</comment>